<organism evidence="6 7">
    <name type="scientific">Winogradskyella litorisediminis</name>
    <dbReference type="NCBI Taxonomy" id="1156618"/>
    <lineage>
        <taxon>Bacteria</taxon>
        <taxon>Pseudomonadati</taxon>
        <taxon>Bacteroidota</taxon>
        <taxon>Flavobacteriia</taxon>
        <taxon>Flavobacteriales</taxon>
        <taxon>Flavobacteriaceae</taxon>
        <taxon>Winogradskyella</taxon>
    </lineage>
</organism>
<dbReference type="Proteomes" id="UP001597013">
    <property type="component" value="Unassembled WGS sequence"/>
</dbReference>
<dbReference type="RefSeq" id="WP_386132638.1">
    <property type="nucleotide sequence ID" value="NZ_JBHTJL010000016.1"/>
</dbReference>
<protein>
    <submittedName>
        <fullName evidence="6">Thioredoxin-like domain-containing protein</fullName>
    </submittedName>
</protein>
<comment type="caution">
    <text evidence="6">The sequence shown here is derived from an EMBL/GenBank/DDBJ whole genome shotgun (WGS) entry which is preliminary data.</text>
</comment>
<proteinExistence type="predicted"/>
<evidence type="ECO:0000256" key="1">
    <source>
        <dbReference type="ARBA" id="ARBA00004196"/>
    </source>
</evidence>
<dbReference type="InterPro" id="IPR013766">
    <property type="entry name" value="Thioredoxin_domain"/>
</dbReference>
<name>A0ABW3ND18_9FLAO</name>
<evidence type="ECO:0000256" key="2">
    <source>
        <dbReference type="ARBA" id="ARBA00022748"/>
    </source>
</evidence>
<dbReference type="InterPro" id="IPR050553">
    <property type="entry name" value="Thioredoxin_ResA/DsbE_sf"/>
</dbReference>
<evidence type="ECO:0000313" key="7">
    <source>
        <dbReference type="Proteomes" id="UP001597013"/>
    </source>
</evidence>
<evidence type="ECO:0000259" key="5">
    <source>
        <dbReference type="PROSITE" id="PS51352"/>
    </source>
</evidence>
<dbReference type="PROSITE" id="PS51352">
    <property type="entry name" value="THIOREDOXIN_2"/>
    <property type="match status" value="1"/>
</dbReference>
<evidence type="ECO:0000256" key="4">
    <source>
        <dbReference type="ARBA" id="ARBA00023284"/>
    </source>
</evidence>
<keyword evidence="2" id="KW-0201">Cytochrome c-type biogenesis</keyword>
<keyword evidence="4" id="KW-0676">Redox-active center</keyword>
<sequence length="368" mass="42732">MIKRFVFVAVGTLFILCFSFSCEKRTEQNKGFQIKGKLENITDSTLVFLKTKKYIDSTYIINGKFKFSGKFEQPTHGILYLNKSRFSVGLWIENVVTEIKGDVTNNYSVKVNGGEQQSVSNKLIEANIKLDREWDSLNKYYVKNYKKLTEAEKEDLSSKTKKVSQKSDYNTKRFVKENPNSYPAVYMLNARKGLWSKQEVKELFSLMNQVYKDSYYGKLIALHLNPKANPQLGDKYVDFQQQNTEDIIVKFSEIKGKVTLIEFWASWCLPCIKEFPELKNVYSTYKKYGFEIVGVSLDEEKQKWLKSIQKHDLPWVNLTELEPFDNEAALIYYVNGIPDNVLIDESGFIIGRNLDNDQLKVKLAEIFP</sequence>
<dbReference type="SUPFAM" id="SSF52833">
    <property type="entry name" value="Thioredoxin-like"/>
    <property type="match status" value="1"/>
</dbReference>
<feature type="domain" description="Thioredoxin" evidence="5">
    <location>
        <begin position="230"/>
        <end position="368"/>
    </location>
</feature>
<dbReference type="InterPro" id="IPR000866">
    <property type="entry name" value="AhpC/TSA"/>
</dbReference>
<keyword evidence="7" id="KW-1185">Reference proteome</keyword>
<dbReference type="Pfam" id="PF14289">
    <property type="entry name" value="DUF4369"/>
    <property type="match status" value="1"/>
</dbReference>
<dbReference type="InterPro" id="IPR036249">
    <property type="entry name" value="Thioredoxin-like_sf"/>
</dbReference>
<gene>
    <name evidence="6" type="ORF">ACFQ1Q_13675</name>
</gene>
<dbReference type="PANTHER" id="PTHR42852:SF6">
    <property type="entry name" value="THIOL:DISULFIDE INTERCHANGE PROTEIN DSBE"/>
    <property type="match status" value="1"/>
</dbReference>
<reference evidence="7" key="1">
    <citation type="journal article" date="2019" name="Int. J. Syst. Evol. Microbiol.">
        <title>The Global Catalogue of Microorganisms (GCM) 10K type strain sequencing project: providing services to taxonomists for standard genome sequencing and annotation.</title>
        <authorList>
            <consortium name="The Broad Institute Genomics Platform"/>
            <consortium name="The Broad Institute Genome Sequencing Center for Infectious Disease"/>
            <person name="Wu L."/>
            <person name="Ma J."/>
        </authorList>
    </citation>
    <scope>NUCLEOTIDE SEQUENCE [LARGE SCALE GENOMIC DNA]</scope>
    <source>
        <strain evidence="7">CCUG 62215</strain>
    </source>
</reference>
<comment type="subcellular location">
    <subcellularLocation>
        <location evidence="1">Cell envelope</location>
    </subcellularLocation>
</comment>
<dbReference type="InterPro" id="IPR025380">
    <property type="entry name" value="DUF4369"/>
</dbReference>
<dbReference type="Pfam" id="PF00578">
    <property type="entry name" value="AhpC-TSA"/>
    <property type="match status" value="1"/>
</dbReference>
<dbReference type="PANTHER" id="PTHR42852">
    <property type="entry name" value="THIOL:DISULFIDE INTERCHANGE PROTEIN DSBE"/>
    <property type="match status" value="1"/>
</dbReference>
<evidence type="ECO:0000256" key="3">
    <source>
        <dbReference type="ARBA" id="ARBA00023157"/>
    </source>
</evidence>
<dbReference type="PROSITE" id="PS51257">
    <property type="entry name" value="PROKAR_LIPOPROTEIN"/>
    <property type="match status" value="1"/>
</dbReference>
<keyword evidence="3" id="KW-1015">Disulfide bond</keyword>
<dbReference type="EMBL" id="JBHTJL010000016">
    <property type="protein sequence ID" value="MFD1064300.1"/>
    <property type="molecule type" value="Genomic_DNA"/>
</dbReference>
<evidence type="ECO:0000313" key="6">
    <source>
        <dbReference type="EMBL" id="MFD1064300.1"/>
    </source>
</evidence>
<dbReference type="CDD" id="cd02966">
    <property type="entry name" value="TlpA_like_family"/>
    <property type="match status" value="1"/>
</dbReference>
<dbReference type="Gene3D" id="3.40.30.10">
    <property type="entry name" value="Glutaredoxin"/>
    <property type="match status" value="1"/>
</dbReference>
<accession>A0ABW3ND18</accession>